<name>A0A4Y2USA8_ARAVE</name>
<gene>
    <name evidence="4" type="ORF">AVEN_127295_1</name>
</gene>
<dbReference type="Proteomes" id="UP000499080">
    <property type="component" value="Unassembled WGS sequence"/>
</dbReference>
<dbReference type="AlphaFoldDB" id="A0A4Y2USA8"/>
<accession>A0A4Y2USA8</accession>
<organism evidence="4 5">
    <name type="scientific">Araneus ventricosus</name>
    <name type="common">Orbweaver spider</name>
    <name type="synonym">Epeira ventricosa</name>
    <dbReference type="NCBI Taxonomy" id="182803"/>
    <lineage>
        <taxon>Eukaryota</taxon>
        <taxon>Metazoa</taxon>
        <taxon>Ecdysozoa</taxon>
        <taxon>Arthropoda</taxon>
        <taxon>Chelicerata</taxon>
        <taxon>Arachnida</taxon>
        <taxon>Araneae</taxon>
        <taxon>Araneomorphae</taxon>
        <taxon>Entelegynae</taxon>
        <taxon>Araneoidea</taxon>
        <taxon>Araneidae</taxon>
        <taxon>Araneus</taxon>
    </lineage>
</organism>
<comment type="caution">
    <text evidence="4">The sequence shown here is derived from an EMBL/GenBank/DDBJ whole genome shotgun (WGS) entry which is preliminary data.</text>
</comment>
<keyword evidence="2" id="KW-0472">Membrane</keyword>
<dbReference type="InterPro" id="IPR007110">
    <property type="entry name" value="Ig-like_dom"/>
</dbReference>
<evidence type="ECO:0000256" key="2">
    <source>
        <dbReference type="SAM" id="Phobius"/>
    </source>
</evidence>
<protein>
    <recommendedName>
        <fullName evidence="3">Ig-like domain-containing protein</fullName>
    </recommendedName>
</protein>
<sequence>MDCEGQLYRDINDYFHKAKGIWYHNQGLFYPEKERVGLLDNYKLYFAKAWPKDNGVWYCETQLDPTASLYTAVYTVAVENDVPDIQVKVGKSFSMACNNAPLSKFFTLKLVTEWYHNTSLYEKFEDSKPEDVQELVIKSSTLEDSGIWMCKVKERDDKSGRIIREWATNVVRVNVLESDGSSIEEYSLAISIIVLVLVFVIGIVIYYCVRSKKKRARRKVKIMDVEKGFAAKKSRDRKRDKTTVGRQKEAQRKIAKKELDKAAKKIPKRETGSKKRNYKGKS</sequence>
<dbReference type="InterPro" id="IPR013783">
    <property type="entry name" value="Ig-like_fold"/>
</dbReference>
<feature type="compositionally biased region" description="Basic and acidic residues" evidence="1">
    <location>
        <begin position="237"/>
        <end position="273"/>
    </location>
</feature>
<keyword evidence="5" id="KW-1185">Reference proteome</keyword>
<evidence type="ECO:0000259" key="3">
    <source>
        <dbReference type="PROSITE" id="PS50835"/>
    </source>
</evidence>
<keyword evidence="2" id="KW-1133">Transmembrane helix</keyword>
<dbReference type="Gene3D" id="2.60.40.10">
    <property type="entry name" value="Immunoglobulins"/>
    <property type="match status" value="1"/>
</dbReference>
<proteinExistence type="predicted"/>
<evidence type="ECO:0000313" key="5">
    <source>
        <dbReference type="Proteomes" id="UP000499080"/>
    </source>
</evidence>
<keyword evidence="2" id="KW-0812">Transmembrane</keyword>
<dbReference type="SUPFAM" id="SSF48726">
    <property type="entry name" value="Immunoglobulin"/>
    <property type="match status" value="1"/>
</dbReference>
<feature type="region of interest" description="Disordered" evidence="1">
    <location>
        <begin position="231"/>
        <end position="282"/>
    </location>
</feature>
<dbReference type="EMBL" id="BGPR01039836">
    <property type="protein sequence ID" value="GBO15885.1"/>
    <property type="molecule type" value="Genomic_DNA"/>
</dbReference>
<evidence type="ECO:0000313" key="4">
    <source>
        <dbReference type="EMBL" id="GBO15885.1"/>
    </source>
</evidence>
<evidence type="ECO:0000256" key="1">
    <source>
        <dbReference type="SAM" id="MobiDB-lite"/>
    </source>
</evidence>
<dbReference type="InterPro" id="IPR036179">
    <property type="entry name" value="Ig-like_dom_sf"/>
</dbReference>
<dbReference type="OrthoDB" id="5989160at2759"/>
<feature type="domain" description="Ig-like" evidence="3">
    <location>
        <begin position="65"/>
        <end position="152"/>
    </location>
</feature>
<reference evidence="4 5" key="1">
    <citation type="journal article" date="2019" name="Sci. Rep.">
        <title>Orb-weaving spider Araneus ventricosus genome elucidates the spidroin gene catalogue.</title>
        <authorList>
            <person name="Kono N."/>
            <person name="Nakamura H."/>
            <person name="Ohtoshi R."/>
            <person name="Moran D.A.P."/>
            <person name="Shinohara A."/>
            <person name="Yoshida Y."/>
            <person name="Fujiwara M."/>
            <person name="Mori M."/>
            <person name="Tomita M."/>
            <person name="Arakawa K."/>
        </authorList>
    </citation>
    <scope>NUCLEOTIDE SEQUENCE [LARGE SCALE GENOMIC DNA]</scope>
</reference>
<feature type="transmembrane region" description="Helical" evidence="2">
    <location>
        <begin position="186"/>
        <end position="209"/>
    </location>
</feature>
<dbReference type="PROSITE" id="PS50835">
    <property type="entry name" value="IG_LIKE"/>
    <property type="match status" value="1"/>
</dbReference>